<evidence type="ECO:0000256" key="10">
    <source>
        <dbReference type="PIRSR" id="PIRSR005096-2"/>
    </source>
</evidence>
<dbReference type="SUPFAM" id="SSF74650">
    <property type="entry name" value="Galactose mutarotase-like"/>
    <property type="match status" value="1"/>
</dbReference>
<dbReference type="PANTHER" id="PTHR10091:SF0">
    <property type="entry name" value="GALACTOSE MUTAROTASE"/>
    <property type="match status" value="1"/>
</dbReference>
<dbReference type="Proteomes" id="UP000288812">
    <property type="component" value="Unassembled WGS sequence"/>
</dbReference>
<dbReference type="InterPro" id="IPR014718">
    <property type="entry name" value="GH-type_carb-bd"/>
</dbReference>
<evidence type="ECO:0000256" key="3">
    <source>
        <dbReference type="ARBA" id="ARBA00006206"/>
    </source>
</evidence>
<dbReference type="CDD" id="cd09019">
    <property type="entry name" value="galactose_mutarotase_like"/>
    <property type="match status" value="1"/>
</dbReference>
<proteinExistence type="inferred from homology"/>
<dbReference type="AlphaFoldDB" id="A0A437S640"/>
<evidence type="ECO:0000256" key="2">
    <source>
        <dbReference type="ARBA" id="ARBA00005028"/>
    </source>
</evidence>
<dbReference type="InterPro" id="IPR008183">
    <property type="entry name" value="Aldose_1/G6P_1-epimerase"/>
</dbReference>
<accession>A0A437S640</accession>
<evidence type="ECO:0000256" key="5">
    <source>
        <dbReference type="ARBA" id="ARBA00014165"/>
    </source>
</evidence>
<dbReference type="EC" id="5.1.3.3" evidence="4 8"/>
<dbReference type="NCBIfam" id="NF008277">
    <property type="entry name" value="PRK11055.1"/>
    <property type="match status" value="1"/>
</dbReference>
<comment type="pathway">
    <text evidence="2 8">Carbohydrate metabolism; hexose metabolism.</text>
</comment>
<dbReference type="InterPro" id="IPR011013">
    <property type="entry name" value="Gal_mutarotase_sf_dom"/>
</dbReference>
<dbReference type="InterPro" id="IPR047215">
    <property type="entry name" value="Galactose_mutarotase-like"/>
</dbReference>
<dbReference type="PIRSF" id="PIRSF005096">
    <property type="entry name" value="GALM"/>
    <property type="match status" value="1"/>
</dbReference>
<keyword evidence="6 8" id="KW-0413">Isomerase</keyword>
<keyword evidence="7 8" id="KW-0119">Carbohydrate metabolism</keyword>
<dbReference type="EMBL" id="RLIH01000009">
    <property type="protein sequence ID" value="RVU54469.1"/>
    <property type="molecule type" value="Genomic_DNA"/>
</dbReference>
<evidence type="ECO:0000313" key="12">
    <source>
        <dbReference type="EMBL" id="RVU54469.1"/>
    </source>
</evidence>
<evidence type="ECO:0000313" key="13">
    <source>
        <dbReference type="Proteomes" id="UP000288812"/>
    </source>
</evidence>
<dbReference type="RefSeq" id="WP_127724691.1">
    <property type="nucleotide sequence ID" value="NZ_RLIH01000009.1"/>
</dbReference>
<dbReference type="GO" id="GO:0006006">
    <property type="term" value="P:glucose metabolic process"/>
    <property type="evidence" value="ECO:0007669"/>
    <property type="project" value="TreeGrafter"/>
</dbReference>
<dbReference type="Pfam" id="PF01263">
    <property type="entry name" value="Aldose_epim"/>
    <property type="match status" value="1"/>
</dbReference>
<comment type="similarity">
    <text evidence="3 8">Belongs to the aldose epimerase family.</text>
</comment>
<gene>
    <name evidence="12" type="ORF">EF514_06860</name>
</gene>
<evidence type="ECO:0000256" key="4">
    <source>
        <dbReference type="ARBA" id="ARBA00013185"/>
    </source>
</evidence>
<dbReference type="UniPathway" id="UPA00242"/>
<dbReference type="InterPro" id="IPR015443">
    <property type="entry name" value="Aldose_1-epimerase"/>
</dbReference>
<dbReference type="GO" id="GO:0004034">
    <property type="term" value="F:aldose 1-epimerase activity"/>
    <property type="evidence" value="ECO:0007669"/>
    <property type="project" value="UniProtKB-EC"/>
</dbReference>
<organism evidence="12 13">
    <name type="scientific">Anaerosphaera multitolerans</name>
    <dbReference type="NCBI Taxonomy" id="2487351"/>
    <lineage>
        <taxon>Bacteria</taxon>
        <taxon>Bacillati</taxon>
        <taxon>Bacillota</taxon>
        <taxon>Tissierellia</taxon>
        <taxon>Tissierellales</taxon>
        <taxon>Peptoniphilaceae</taxon>
        <taxon>Anaerosphaera</taxon>
    </lineage>
</organism>
<dbReference type="InterPro" id="IPR018052">
    <property type="entry name" value="Ald1_epimerase_CS"/>
</dbReference>
<evidence type="ECO:0000256" key="1">
    <source>
        <dbReference type="ARBA" id="ARBA00001614"/>
    </source>
</evidence>
<feature type="active site" description="Proton acceptor" evidence="9">
    <location>
        <position position="298"/>
    </location>
</feature>
<dbReference type="OrthoDB" id="9779408at2"/>
<feature type="binding site" evidence="11">
    <location>
        <begin position="171"/>
        <end position="173"/>
    </location>
    <ligand>
        <name>beta-D-galactose</name>
        <dbReference type="ChEBI" id="CHEBI:27667"/>
    </ligand>
</feature>
<dbReference type="Gene3D" id="2.70.98.10">
    <property type="match status" value="1"/>
</dbReference>
<keyword evidence="13" id="KW-1185">Reference proteome</keyword>
<dbReference type="PROSITE" id="PS00545">
    <property type="entry name" value="ALDOSE_1_EPIMERASE"/>
    <property type="match status" value="1"/>
</dbReference>
<comment type="catalytic activity">
    <reaction evidence="1 8">
        <text>alpha-D-glucose = beta-D-glucose</text>
        <dbReference type="Rhea" id="RHEA:10264"/>
        <dbReference type="ChEBI" id="CHEBI:15903"/>
        <dbReference type="ChEBI" id="CHEBI:17925"/>
        <dbReference type="EC" id="5.1.3.3"/>
    </reaction>
</comment>
<feature type="active site" description="Proton donor" evidence="9">
    <location>
        <position position="171"/>
    </location>
</feature>
<reference evidence="12 13" key="1">
    <citation type="submission" date="2018-11" db="EMBL/GenBank/DDBJ databases">
        <title>Genome sequencing and assembly of Anaerosphaera sp. nov., GS7-6-2.</title>
        <authorList>
            <person name="Rettenmaier R."/>
            <person name="Liebl W."/>
            <person name="Zverlov V."/>
        </authorList>
    </citation>
    <scope>NUCLEOTIDE SEQUENCE [LARGE SCALE GENOMIC DNA]</scope>
    <source>
        <strain evidence="12 13">GS7-6-2</strain>
    </source>
</reference>
<feature type="binding site" evidence="11">
    <location>
        <begin position="76"/>
        <end position="77"/>
    </location>
    <ligand>
        <name>beta-D-galactose</name>
        <dbReference type="ChEBI" id="CHEBI:27667"/>
    </ligand>
</feature>
<evidence type="ECO:0000256" key="6">
    <source>
        <dbReference type="ARBA" id="ARBA00023235"/>
    </source>
</evidence>
<dbReference type="GO" id="GO:0030246">
    <property type="term" value="F:carbohydrate binding"/>
    <property type="evidence" value="ECO:0007669"/>
    <property type="project" value="InterPro"/>
</dbReference>
<comment type="caution">
    <text evidence="12">The sequence shown here is derived from an EMBL/GenBank/DDBJ whole genome shotgun (WGS) entry which is preliminary data.</text>
</comment>
<dbReference type="GO" id="GO:0033499">
    <property type="term" value="P:galactose catabolic process via UDP-galactose, Leloir pathway"/>
    <property type="evidence" value="ECO:0007669"/>
    <property type="project" value="TreeGrafter"/>
</dbReference>
<sequence length="332" mass="38360">MNIKNRQVFSTTLNEKVHIIEISNNFLTVEFSNYGAMITKLIINKHNLDLIVGCNSMEEYILQDKFFGATIGRYANRIEKGKFKLNSKEYEVSINEPPNHLHGGFNGFHKKLWSFEIENSSIIFSYFSKNMEEGFPGNLEIKVKYTLIENQLSIEYFGLSDEDTILNLTNHSYFNLNGEGVGDIKNHTIKIASEKYTEMNKNNIPNGNLIDVSNTPLDFQKPISIEEMFLKENILLDYDHNFLLKNSENIKASAYSPLTKIKLDLYTDYPCMQFFTASNLKDFKGKSNYSNFSAFCFEPQYAPNSINIKSFVQPILKKGKKYSHFIKYIFSL</sequence>
<name>A0A437S640_9FIRM</name>
<evidence type="ECO:0000256" key="8">
    <source>
        <dbReference type="PIRNR" id="PIRNR005096"/>
    </source>
</evidence>
<evidence type="ECO:0000256" key="11">
    <source>
        <dbReference type="PIRSR" id="PIRSR005096-3"/>
    </source>
</evidence>
<evidence type="ECO:0000256" key="7">
    <source>
        <dbReference type="ARBA" id="ARBA00023277"/>
    </source>
</evidence>
<feature type="binding site" evidence="10">
    <location>
        <position position="239"/>
    </location>
    <ligand>
        <name>beta-D-galactose</name>
        <dbReference type="ChEBI" id="CHEBI:27667"/>
    </ligand>
</feature>
<evidence type="ECO:0000256" key="9">
    <source>
        <dbReference type="PIRSR" id="PIRSR005096-1"/>
    </source>
</evidence>
<dbReference type="PANTHER" id="PTHR10091">
    <property type="entry name" value="ALDOSE-1-EPIMERASE"/>
    <property type="match status" value="1"/>
</dbReference>
<protein>
    <recommendedName>
        <fullName evidence="5 8">Aldose 1-epimerase</fullName>
        <ecNumber evidence="4 8">5.1.3.3</ecNumber>
    </recommendedName>
</protein>